<evidence type="ECO:0000313" key="2">
    <source>
        <dbReference type="Proteomes" id="UP000694405"/>
    </source>
</evidence>
<reference evidence="1" key="3">
    <citation type="submission" date="2025-09" db="UniProtKB">
        <authorList>
            <consortium name="Ensembl"/>
        </authorList>
    </citation>
    <scope>IDENTIFICATION</scope>
</reference>
<proteinExistence type="predicted"/>
<dbReference type="Proteomes" id="UP000694405">
    <property type="component" value="Chromosome 23"/>
</dbReference>
<dbReference type="InterPro" id="IPR019322">
    <property type="entry name" value="TIMM29"/>
</dbReference>
<reference evidence="1" key="2">
    <citation type="submission" date="2025-08" db="UniProtKB">
        <authorList>
            <consortium name="Ensembl"/>
        </authorList>
    </citation>
    <scope>IDENTIFICATION</scope>
</reference>
<dbReference type="GO" id="GO:0045039">
    <property type="term" value="P:protein insertion into mitochondrial inner membrane"/>
    <property type="evidence" value="ECO:0007669"/>
    <property type="project" value="TreeGrafter"/>
</dbReference>
<dbReference type="GO" id="GO:0042721">
    <property type="term" value="C:TIM22 mitochondrial import inner membrane insertion complex"/>
    <property type="evidence" value="ECO:0007669"/>
    <property type="project" value="InterPro"/>
</dbReference>
<dbReference type="PANTHER" id="PTHR21435">
    <property type="entry name" value="MITOCHONDRIAL IMPORT INNER MEMBRANE TRANSLOCASE SUBUNIT TIM29"/>
    <property type="match status" value="1"/>
</dbReference>
<dbReference type="PANTHER" id="PTHR21435:SF1">
    <property type="entry name" value="MITOCHONDRIAL IMPORT INNER MEMBRANE TRANSLOCASE SUBUNIT TIM29"/>
    <property type="match status" value="1"/>
</dbReference>
<name>A0A8V5GT00_MELUD</name>
<reference evidence="1" key="1">
    <citation type="submission" date="2020-03" db="EMBL/GenBank/DDBJ databases">
        <title>Melopsittacus undulatus (budgerigar) genome, bMelUnd1, maternal haplotype with Z.</title>
        <authorList>
            <person name="Gedman G."/>
            <person name="Mountcastle J."/>
            <person name="Haase B."/>
            <person name="Formenti G."/>
            <person name="Wright T."/>
            <person name="Apodaca J."/>
            <person name="Pelan S."/>
            <person name="Chow W."/>
            <person name="Rhie A."/>
            <person name="Howe K."/>
            <person name="Fedrigo O."/>
            <person name="Jarvis E.D."/>
        </authorList>
    </citation>
    <scope>NUCLEOTIDE SEQUENCE [LARGE SCALE GENOMIC DNA]</scope>
</reference>
<organism evidence="1 2">
    <name type="scientific">Melopsittacus undulatus</name>
    <name type="common">Budgerigar</name>
    <name type="synonym">Psittacus undulatus</name>
    <dbReference type="NCBI Taxonomy" id="13146"/>
    <lineage>
        <taxon>Eukaryota</taxon>
        <taxon>Metazoa</taxon>
        <taxon>Chordata</taxon>
        <taxon>Craniata</taxon>
        <taxon>Vertebrata</taxon>
        <taxon>Euteleostomi</taxon>
        <taxon>Archelosauria</taxon>
        <taxon>Archosauria</taxon>
        <taxon>Dinosauria</taxon>
        <taxon>Saurischia</taxon>
        <taxon>Theropoda</taxon>
        <taxon>Coelurosauria</taxon>
        <taxon>Aves</taxon>
        <taxon>Neognathae</taxon>
        <taxon>Neoaves</taxon>
        <taxon>Telluraves</taxon>
        <taxon>Australaves</taxon>
        <taxon>Psittaciformes</taxon>
        <taxon>Psittaculidae</taxon>
        <taxon>Melopsittacus</taxon>
    </lineage>
</organism>
<dbReference type="Pfam" id="PF10171">
    <property type="entry name" value="Tim29"/>
    <property type="match status" value="1"/>
</dbReference>
<protein>
    <submittedName>
        <fullName evidence="1">Uncharacterized protein</fullName>
    </submittedName>
</protein>
<keyword evidence="2" id="KW-1185">Reference proteome</keyword>
<dbReference type="Ensembl" id="ENSMUNT00000032771.1">
    <property type="protein sequence ID" value="ENSMUNP00000028668.1"/>
    <property type="gene ID" value="ENSMUNG00000018969.1"/>
</dbReference>
<evidence type="ECO:0000313" key="1">
    <source>
        <dbReference type="Ensembl" id="ENSMUNP00000028668.1"/>
    </source>
</evidence>
<accession>A0A8V5GT00</accession>
<sequence length="272" mass="30899">MGSLGGQRGSGFTWGSERLYGFTWGSERLYGFTWGSERLYGFTWGSERLYGFTWGSERLWVHLGVREALWVHLGCRWCRSLSQDYSSALRESLASARRHPLASASTLAALSAAASCAASVPGADSFEAASVEAAASLLLLSPGTRSPGAERHVQRLLRRREHGRLRYRHLGLIAVVYEAPHGTGTGLYAGQCRYLRPRWREAPGRLLDVGFWGCWWVLRYRLRDCDVNEDEFLALPPRLRRMEPEQLRSEHNERLFMAKYEPVVMEDASLWQ</sequence>
<dbReference type="AlphaFoldDB" id="A0A8V5GT00"/>